<dbReference type="SUPFAM" id="SSF53756">
    <property type="entry name" value="UDP-Glycosyltransferase/glycogen phosphorylase"/>
    <property type="match status" value="1"/>
</dbReference>
<protein>
    <submittedName>
        <fullName evidence="5">Glycosyltransferase</fullName>
    </submittedName>
</protein>
<evidence type="ECO:0000256" key="1">
    <source>
        <dbReference type="ARBA" id="ARBA00022676"/>
    </source>
</evidence>
<dbReference type="EMBL" id="CP107020">
    <property type="protein sequence ID" value="UYG17438.1"/>
    <property type="molecule type" value="Genomic_DNA"/>
</dbReference>
<feature type="domain" description="Glycosyl transferase family 1" evidence="4">
    <location>
        <begin position="188"/>
        <end position="306"/>
    </location>
</feature>
<reference evidence="5" key="1">
    <citation type="submission" date="2022-10" db="EMBL/GenBank/DDBJ databases">
        <title>Whole-Genome Sequencing of Brachybacterium huguangmaarense BRM-3, Isolated from Betula schmidtii.</title>
        <authorList>
            <person name="Haam D."/>
        </authorList>
    </citation>
    <scope>NUCLEOTIDE SEQUENCE</scope>
    <source>
        <strain evidence="5">BRM-3</strain>
    </source>
</reference>
<evidence type="ECO:0000259" key="4">
    <source>
        <dbReference type="Pfam" id="PF00534"/>
    </source>
</evidence>
<evidence type="ECO:0000313" key="5">
    <source>
        <dbReference type="EMBL" id="UYG17438.1"/>
    </source>
</evidence>
<dbReference type="Gene3D" id="3.40.50.2000">
    <property type="entry name" value="Glycogen Phosphorylase B"/>
    <property type="match status" value="1"/>
</dbReference>
<dbReference type="PANTHER" id="PTHR12526:SF510">
    <property type="entry name" value="D-INOSITOL 3-PHOSPHATE GLYCOSYLTRANSFERASE"/>
    <property type="match status" value="1"/>
</dbReference>
<sequence length="377" mass="41404">MITRERFRGLVEKARSDDPELAAHLTVIYLDLPPRIMAMKRRSWDLYWYYAAWQRLMAHKGLDLQEEFGFDVIHHVTWANDWLPCGAARIDGPAFVWGPVGGASRVPIVKLARWLGLRGTVTELARGATTGIPRRIWGDAAARRAGVVVAQNPDVARRFRYAADVAVEPNAAMKDLPPAARRTDDDRGDRRAVFPARLLGWKGGRLALATIARAPGWRLDIYGEGYEEKALRSYARRLGIETRVGFHGHRPRHEVLSALADADAMLFPSMHDQAGWVAAEASALGCPVVCLPMGGPPVLAGPNAHIASLEGDVVANLASKLREAASVGGEPVSSWDAERFVALVDGWYRDAIRHHAKRAPDDAEEQDGQDASGEPAR</sequence>
<gene>
    <name evidence="5" type="ORF">BRM3_03125</name>
</gene>
<keyword evidence="6" id="KW-1185">Reference proteome</keyword>
<accession>A0ABY6G2L5</accession>
<dbReference type="Pfam" id="PF00534">
    <property type="entry name" value="Glycos_transf_1"/>
    <property type="match status" value="1"/>
</dbReference>
<dbReference type="PANTHER" id="PTHR12526">
    <property type="entry name" value="GLYCOSYLTRANSFERASE"/>
    <property type="match status" value="1"/>
</dbReference>
<evidence type="ECO:0000256" key="3">
    <source>
        <dbReference type="SAM" id="MobiDB-lite"/>
    </source>
</evidence>
<keyword evidence="1" id="KW-0328">Glycosyltransferase</keyword>
<organism evidence="5 6">
    <name type="scientific">Brachybacterium huguangmaarense</name>
    <dbReference type="NCBI Taxonomy" id="1652028"/>
    <lineage>
        <taxon>Bacteria</taxon>
        <taxon>Bacillati</taxon>
        <taxon>Actinomycetota</taxon>
        <taxon>Actinomycetes</taxon>
        <taxon>Micrococcales</taxon>
        <taxon>Dermabacteraceae</taxon>
        <taxon>Brachybacterium</taxon>
    </lineage>
</organism>
<keyword evidence="2" id="KW-0808">Transferase</keyword>
<dbReference type="InterPro" id="IPR001296">
    <property type="entry name" value="Glyco_trans_1"/>
</dbReference>
<feature type="region of interest" description="Disordered" evidence="3">
    <location>
        <begin position="357"/>
        <end position="377"/>
    </location>
</feature>
<evidence type="ECO:0000256" key="2">
    <source>
        <dbReference type="ARBA" id="ARBA00022679"/>
    </source>
</evidence>
<proteinExistence type="predicted"/>
<dbReference type="Proteomes" id="UP001164305">
    <property type="component" value="Chromosome"/>
</dbReference>
<name>A0ABY6G2L5_9MICO</name>
<dbReference type="RefSeq" id="WP_263594647.1">
    <property type="nucleotide sequence ID" value="NZ_CP107020.1"/>
</dbReference>
<evidence type="ECO:0000313" key="6">
    <source>
        <dbReference type="Proteomes" id="UP001164305"/>
    </source>
</evidence>